<evidence type="ECO:0000313" key="3">
    <source>
        <dbReference type="Proteomes" id="UP000002282"/>
    </source>
</evidence>
<evidence type="ECO:0000256" key="1">
    <source>
        <dbReference type="SAM" id="Phobius"/>
    </source>
</evidence>
<dbReference type="PROSITE" id="PS51257">
    <property type="entry name" value="PROKAR_LIPOPROTEIN"/>
    <property type="match status" value="1"/>
</dbReference>
<dbReference type="Proteomes" id="UP000002282">
    <property type="component" value="Chromosome 2R"/>
</dbReference>
<reference evidence="2 3" key="1">
    <citation type="journal article" date="2007" name="Nature">
        <title>Evolution of genes and genomes on the Drosophila phylogeny.</title>
        <authorList>
            <consortium name="Drosophila 12 Genomes Consortium"/>
            <person name="Clark A.G."/>
            <person name="Eisen M.B."/>
            <person name="Smith D.R."/>
            <person name="Bergman C.M."/>
            <person name="Oliver B."/>
            <person name="Markow T.A."/>
            <person name="Kaufman T.C."/>
            <person name="Kellis M."/>
            <person name="Gelbart W."/>
            <person name="Iyer V.N."/>
            <person name="Pollard D.A."/>
            <person name="Sackton T.B."/>
            <person name="Larracuente A.M."/>
            <person name="Singh N.D."/>
            <person name="Abad J.P."/>
            <person name="Abt D.N."/>
            <person name="Adryan B."/>
            <person name="Aguade M."/>
            <person name="Akashi H."/>
            <person name="Anderson W.W."/>
            <person name="Aquadro C.F."/>
            <person name="Ardell D.H."/>
            <person name="Arguello R."/>
            <person name="Artieri C.G."/>
            <person name="Barbash D.A."/>
            <person name="Barker D."/>
            <person name="Barsanti P."/>
            <person name="Batterham P."/>
            <person name="Batzoglou S."/>
            <person name="Begun D."/>
            <person name="Bhutkar A."/>
            <person name="Blanco E."/>
            <person name="Bosak S.A."/>
            <person name="Bradley R.K."/>
            <person name="Brand A.D."/>
            <person name="Brent M.R."/>
            <person name="Brooks A.N."/>
            <person name="Brown R.H."/>
            <person name="Butlin R.K."/>
            <person name="Caggese C."/>
            <person name="Calvi B.R."/>
            <person name="Bernardo de Carvalho A."/>
            <person name="Caspi A."/>
            <person name="Castrezana S."/>
            <person name="Celniker S.E."/>
            <person name="Chang J.L."/>
            <person name="Chapple C."/>
            <person name="Chatterji S."/>
            <person name="Chinwalla A."/>
            <person name="Civetta A."/>
            <person name="Clifton S.W."/>
            <person name="Comeron J.M."/>
            <person name="Costello J.C."/>
            <person name="Coyne J.A."/>
            <person name="Daub J."/>
            <person name="David R.G."/>
            <person name="Delcher A.L."/>
            <person name="Delehaunty K."/>
            <person name="Do C.B."/>
            <person name="Ebling H."/>
            <person name="Edwards K."/>
            <person name="Eickbush T."/>
            <person name="Evans J.D."/>
            <person name="Filipski A."/>
            <person name="Findeiss S."/>
            <person name="Freyhult E."/>
            <person name="Fulton L."/>
            <person name="Fulton R."/>
            <person name="Garcia A.C."/>
            <person name="Gardiner A."/>
            <person name="Garfield D.A."/>
            <person name="Garvin B.E."/>
            <person name="Gibson G."/>
            <person name="Gilbert D."/>
            <person name="Gnerre S."/>
            <person name="Godfrey J."/>
            <person name="Good R."/>
            <person name="Gotea V."/>
            <person name="Gravely B."/>
            <person name="Greenberg A.J."/>
            <person name="Griffiths-Jones S."/>
            <person name="Gross S."/>
            <person name="Guigo R."/>
            <person name="Gustafson E.A."/>
            <person name="Haerty W."/>
            <person name="Hahn M.W."/>
            <person name="Halligan D.L."/>
            <person name="Halpern A.L."/>
            <person name="Halter G.M."/>
            <person name="Han M.V."/>
            <person name="Heger A."/>
            <person name="Hillier L."/>
            <person name="Hinrichs A.S."/>
            <person name="Holmes I."/>
            <person name="Hoskins R.A."/>
            <person name="Hubisz M.J."/>
            <person name="Hultmark D."/>
            <person name="Huntley M.A."/>
            <person name="Jaffe D.B."/>
            <person name="Jagadeeshan S."/>
            <person name="Jeck W.R."/>
            <person name="Johnson J."/>
            <person name="Jones C.D."/>
            <person name="Jordan W.C."/>
            <person name="Karpen G.H."/>
            <person name="Kataoka E."/>
            <person name="Keightley P.D."/>
            <person name="Kheradpour P."/>
            <person name="Kirkness E.F."/>
            <person name="Koerich L.B."/>
            <person name="Kristiansen K."/>
            <person name="Kudrna D."/>
            <person name="Kulathinal R.J."/>
            <person name="Kumar S."/>
            <person name="Kwok R."/>
            <person name="Lander E."/>
            <person name="Langley C.H."/>
            <person name="Lapoint R."/>
            <person name="Lazzaro B.P."/>
            <person name="Lee S.J."/>
            <person name="Levesque L."/>
            <person name="Li R."/>
            <person name="Lin C.F."/>
            <person name="Lin M.F."/>
            <person name="Lindblad-Toh K."/>
            <person name="Llopart A."/>
            <person name="Long M."/>
            <person name="Low L."/>
            <person name="Lozovsky E."/>
            <person name="Lu J."/>
            <person name="Luo M."/>
            <person name="Machado C.A."/>
            <person name="Makalowski W."/>
            <person name="Marzo M."/>
            <person name="Matsuda M."/>
            <person name="Matzkin L."/>
            <person name="McAllister B."/>
            <person name="McBride C.S."/>
            <person name="McKernan B."/>
            <person name="McKernan K."/>
            <person name="Mendez-Lago M."/>
            <person name="Minx P."/>
            <person name="Mollenhauer M.U."/>
            <person name="Montooth K."/>
            <person name="Mount S.M."/>
            <person name="Mu X."/>
            <person name="Myers E."/>
            <person name="Negre B."/>
            <person name="Newfeld S."/>
            <person name="Nielsen R."/>
            <person name="Noor M.A."/>
            <person name="O'Grady P."/>
            <person name="Pachter L."/>
            <person name="Papaceit M."/>
            <person name="Parisi M.J."/>
            <person name="Parisi M."/>
            <person name="Parts L."/>
            <person name="Pedersen J.S."/>
            <person name="Pesole G."/>
            <person name="Phillippy A.M."/>
            <person name="Ponting C.P."/>
            <person name="Pop M."/>
            <person name="Porcelli D."/>
            <person name="Powell J.R."/>
            <person name="Prohaska S."/>
            <person name="Pruitt K."/>
            <person name="Puig M."/>
            <person name="Quesneville H."/>
            <person name="Ram K.R."/>
            <person name="Rand D."/>
            <person name="Rasmussen M.D."/>
            <person name="Reed L.K."/>
            <person name="Reenan R."/>
            <person name="Reily A."/>
            <person name="Remington K.A."/>
            <person name="Rieger T.T."/>
            <person name="Ritchie M.G."/>
            <person name="Robin C."/>
            <person name="Rogers Y.H."/>
            <person name="Rohde C."/>
            <person name="Rozas J."/>
            <person name="Rubenfield M.J."/>
            <person name="Ruiz A."/>
            <person name="Russo S."/>
            <person name="Salzberg S.L."/>
            <person name="Sanchez-Gracia A."/>
            <person name="Saranga D.J."/>
            <person name="Sato H."/>
            <person name="Schaeffer S.W."/>
            <person name="Schatz M.C."/>
            <person name="Schlenke T."/>
            <person name="Schwartz R."/>
            <person name="Segarra C."/>
            <person name="Singh R.S."/>
            <person name="Sirot L."/>
            <person name="Sirota M."/>
            <person name="Sisneros N.B."/>
            <person name="Smith C.D."/>
            <person name="Smith T.F."/>
            <person name="Spieth J."/>
            <person name="Stage D.E."/>
            <person name="Stark A."/>
            <person name="Stephan W."/>
            <person name="Strausberg R.L."/>
            <person name="Strempel S."/>
            <person name="Sturgill D."/>
            <person name="Sutton G."/>
            <person name="Sutton G.G."/>
            <person name="Tao W."/>
            <person name="Teichmann S."/>
            <person name="Tobari Y.N."/>
            <person name="Tomimura Y."/>
            <person name="Tsolas J.M."/>
            <person name="Valente V.L."/>
            <person name="Venter E."/>
            <person name="Venter J.C."/>
            <person name="Vicario S."/>
            <person name="Vieira F.G."/>
            <person name="Vilella A.J."/>
            <person name="Villasante A."/>
            <person name="Walenz B."/>
            <person name="Wang J."/>
            <person name="Wasserman M."/>
            <person name="Watts T."/>
            <person name="Wilson D."/>
            <person name="Wilson R.K."/>
            <person name="Wing R.A."/>
            <person name="Wolfner M.F."/>
            <person name="Wong A."/>
            <person name="Wong G.K."/>
            <person name="Wu C.I."/>
            <person name="Wu G."/>
            <person name="Yamamoto D."/>
            <person name="Yang H.P."/>
            <person name="Yang S.P."/>
            <person name="Yorke J.A."/>
            <person name="Yoshida K."/>
            <person name="Zdobnov E."/>
            <person name="Zhang P."/>
            <person name="Zhang Y."/>
            <person name="Zimin A.V."/>
            <person name="Baldwin J."/>
            <person name="Abdouelleil A."/>
            <person name="Abdulkadir J."/>
            <person name="Abebe A."/>
            <person name="Abera B."/>
            <person name="Abreu J."/>
            <person name="Acer S.C."/>
            <person name="Aftuck L."/>
            <person name="Alexander A."/>
            <person name="An P."/>
            <person name="Anderson E."/>
            <person name="Anderson S."/>
            <person name="Arachi H."/>
            <person name="Azer M."/>
            <person name="Bachantsang P."/>
            <person name="Barry A."/>
            <person name="Bayul T."/>
            <person name="Berlin A."/>
            <person name="Bessette D."/>
            <person name="Bloom T."/>
            <person name="Blye J."/>
            <person name="Boguslavskiy L."/>
            <person name="Bonnet C."/>
            <person name="Boukhgalter B."/>
            <person name="Bourzgui I."/>
            <person name="Brown A."/>
            <person name="Cahill P."/>
            <person name="Channer S."/>
            <person name="Cheshatsang Y."/>
            <person name="Chuda L."/>
            <person name="Citroen M."/>
            <person name="Collymore A."/>
            <person name="Cooke P."/>
            <person name="Costello M."/>
            <person name="D'Aco K."/>
            <person name="Daza R."/>
            <person name="De Haan G."/>
            <person name="DeGray S."/>
            <person name="DeMaso C."/>
            <person name="Dhargay N."/>
            <person name="Dooley K."/>
            <person name="Dooley E."/>
            <person name="Doricent M."/>
            <person name="Dorje P."/>
            <person name="Dorjee K."/>
            <person name="Dupes A."/>
            <person name="Elong R."/>
            <person name="Falk J."/>
            <person name="Farina A."/>
            <person name="Faro S."/>
            <person name="Ferguson D."/>
            <person name="Fisher S."/>
            <person name="Foley C.D."/>
            <person name="Franke A."/>
            <person name="Friedrich D."/>
            <person name="Gadbois L."/>
            <person name="Gearin G."/>
            <person name="Gearin C.R."/>
            <person name="Giannoukos G."/>
            <person name="Goode T."/>
            <person name="Graham J."/>
            <person name="Grandbois E."/>
            <person name="Grewal S."/>
            <person name="Gyaltsen K."/>
            <person name="Hafez N."/>
            <person name="Hagos B."/>
            <person name="Hall J."/>
            <person name="Henson C."/>
            <person name="Hollinger A."/>
            <person name="Honan T."/>
            <person name="Huard M.D."/>
            <person name="Hughes L."/>
            <person name="Hurhula B."/>
            <person name="Husby M.E."/>
            <person name="Kamat A."/>
            <person name="Kanga B."/>
            <person name="Kashin S."/>
            <person name="Khazanovich D."/>
            <person name="Kisner P."/>
            <person name="Lance K."/>
            <person name="Lara M."/>
            <person name="Lee W."/>
            <person name="Lennon N."/>
            <person name="Letendre F."/>
            <person name="LeVine R."/>
            <person name="Lipovsky A."/>
            <person name="Liu X."/>
            <person name="Liu J."/>
            <person name="Liu S."/>
            <person name="Lokyitsang T."/>
            <person name="Lokyitsang Y."/>
            <person name="Lubonja R."/>
            <person name="Lui A."/>
            <person name="MacDonald P."/>
            <person name="Magnisalis V."/>
            <person name="Maru K."/>
            <person name="Matthews C."/>
            <person name="McCusker W."/>
            <person name="McDonough S."/>
            <person name="Mehta T."/>
            <person name="Meldrim J."/>
            <person name="Meneus L."/>
            <person name="Mihai O."/>
            <person name="Mihalev A."/>
            <person name="Mihova T."/>
            <person name="Mittelman R."/>
            <person name="Mlenga V."/>
            <person name="Montmayeur A."/>
            <person name="Mulrain L."/>
            <person name="Navidi A."/>
            <person name="Naylor J."/>
            <person name="Negash T."/>
            <person name="Nguyen T."/>
            <person name="Nguyen N."/>
            <person name="Nicol R."/>
            <person name="Norbu C."/>
            <person name="Norbu N."/>
            <person name="Novod N."/>
            <person name="O'Neill B."/>
            <person name="Osman S."/>
            <person name="Markiewicz E."/>
            <person name="Oyono O.L."/>
            <person name="Patti C."/>
            <person name="Phunkhang P."/>
            <person name="Pierre F."/>
            <person name="Priest M."/>
            <person name="Raghuraman S."/>
            <person name="Rege F."/>
            <person name="Reyes R."/>
            <person name="Rise C."/>
            <person name="Rogov P."/>
            <person name="Ross K."/>
            <person name="Ryan E."/>
            <person name="Settipalli S."/>
            <person name="Shea T."/>
            <person name="Sherpa N."/>
            <person name="Shi L."/>
            <person name="Shih D."/>
            <person name="Sparrow T."/>
            <person name="Spaulding J."/>
            <person name="Stalker J."/>
            <person name="Stange-Thomann N."/>
            <person name="Stavropoulos S."/>
            <person name="Stone C."/>
            <person name="Strader C."/>
            <person name="Tesfaye S."/>
            <person name="Thomson T."/>
            <person name="Thoulutsang Y."/>
            <person name="Thoulutsang D."/>
            <person name="Topham K."/>
            <person name="Topping I."/>
            <person name="Tsamla T."/>
            <person name="Vassiliev H."/>
            <person name="Vo A."/>
            <person name="Wangchuk T."/>
            <person name="Wangdi T."/>
            <person name="Weiand M."/>
            <person name="Wilkinson J."/>
            <person name="Wilson A."/>
            <person name="Yadav S."/>
            <person name="Young G."/>
            <person name="Yu Q."/>
            <person name="Zembek L."/>
            <person name="Zhong D."/>
            <person name="Zimmer A."/>
            <person name="Zwirko Z."/>
            <person name="Jaffe D.B."/>
            <person name="Alvarez P."/>
            <person name="Brockman W."/>
            <person name="Butler J."/>
            <person name="Chin C."/>
            <person name="Gnerre S."/>
            <person name="Grabherr M."/>
            <person name="Kleber M."/>
            <person name="Mauceli E."/>
            <person name="MacCallum I."/>
        </authorList>
    </citation>
    <scope>NUCLEOTIDE SEQUENCE [LARGE SCALE GENOMIC DNA]</scope>
    <source>
        <strain evidence="3">Tai18E2 / Tucson 14021-0261.01</strain>
    </source>
</reference>
<keyword evidence="1" id="KW-0812">Transmembrane</keyword>
<dbReference type="OrthoDB" id="7836744at2759"/>
<keyword evidence="1" id="KW-1133">Transmembrane helix</keyword>
<gene>
    <name evidence="2" type="primary">Dyak\GE27852</name>
    <name evidence="2" type="synonym">GE27852</name>
    <name evidence="2" type="ORF">Dyak_GE27852</name>
</gene>
<protein>
    <submittedName>
        <fullName evidence="2">Uncharacterized protein</fullName>
    </submittedName>
</protein>
<accession>A0A0R1DRV5</accession>
<keyword evidence="1" id="KW-0472">Membrane</keyword>
<feature type="transmembrane region" description="Helical" evidence="1">
    <location>
        <begin position="93"/>
        <end position="125"/>
    </location>
</feature>
<keyword evidence="3" id="KW-1185">Reference proteome</keyword>
<dbReference type="EMBL" id="CM000158">
    <property type="protein sequence ID" value="KRJ99962.1"/>
    <property type="molecule type" value="Genomic_DNA"/>
</dbReference>
<evidence type="ECO:0000313" key="2">
    <source>
        <dbReference type="EMBL" id="KRJ99962.1"/>
    </source>
</evidence>
<dbReference type="AlphaFoldDB" id="A0A0R1DRV5"/>
<name>A0A0R1DRV5_DROYA</name>
<proteinExistence type="predicted"/>
<organism evidence="2 3">
    <name type="scientific">Drosophila yakuba</name>
    <name type="common">Fruit fly</name>
    <dbReference type="NCBI Taxonomy" id="7245"/>
    <lineage>
        <taxon>Eukaryota</taxon>
        <taxon>Metazoa</taxon>
        <taxon>Ecdysozoa</taxon>
        <taxon>Arthropoda</taxon>
        <taxon>Hexapoda</taxon>
        <taxon>Insecta</taxon>
        <taxon>Pterygota</taxon>
        <taxon>Neoptera</taxon>
        <taxon>Endopterygota</taxon>
        <taxon>Diptera</taxon>
        <taxon>Brachycera</taxon>
        <taxon>Muscomorpha</taxon>
        <taxon>Ephydroidea</taxon>
        <taxon>Drosophilidae</taxon>
        <taxon>Drosophila</taxon>
        <taxon>Sophophora</taxon>
    </lineage>
</organism>
<dbReference type="KEGG" id="dya:Dyak_GE27852"/>
<feature type="transmembrane region" description="Helical" evidence="1">
    <location>
        <begin position="9"/>
        <end position="30"/>
    </location>
</feature>
<sequence>MPQRSIERWFFIATLAAWNVISGCAFYAYVLDSYVNYPPEHKRRKFKYHTFAGTIDRDIVIGTTIVMLCQIVASILLCLALNQKKRICLIYGIFMSMIFPCACLPVWPLAVAHVTLVLIVLSYYFE</sequence>
<reference evidence="2 3" key="2">
    <citation type="journal article" date="2007" name="PLoS Biol.">
        <title>Principles of genome evolution in the Drosophila melanogaster species group.</title>
        <authorList>
            <person name="Ranz J.M."/>
            <person name="Maurin D."/>
            <person name="Chan Y.S."/>
            <person name="von Grotthuss M."/>
            <person name="Hillier L.W."/>
            <person name="Roote J."/>
            <person name="Ashburner M."/>
            <person name="Bergman C.M."/>
        </authorList>
    </citation>
    <scope>NUCLEOTIDE SEQUENCE [LARGE SCALE GENOMIC DNA]</scope>
    <source>
        <strain evidence="3">Tai18E2 / Tucson 14021-0261.01</strain>
    </source>
</reference>
<feature type="transmembrane region" description="Helical" evidence="1">
    <location>
        <begin position="59"/>
        <end position="81"/>
    </location>
</feature>